<name>A0A3M0C806_9PROT</name>
<dbReference type="SUPFAM" id="SSF54427">
    <property type="entry name" value="NTF2-like"/>
    <property type="match status" value="1"/>
</dbReference>
<proteinExistence type="predicted"/>
<dbReference type="OrthoDB" id="8526151at2"/>
<feature type="chain" id="PRO_5018301048" evidence="1">
    <location>
        <begin position="24"/>
        <end position="169"/>
    </location>
</feature>
<reference evidence="3 4" key="1">
    <citation type="submission" date="2018-10" db="EMBL/GenBank/DDBJ databases">
        <title>Genomic Encyclopedia of Archaeal and Bacterial Type Strains, Phase II (KMG-II): from individual species to whole genera.</title>
        <authorList>
            <person name="Goeker M."/>
        </authorList>
    </citation>
    <scope>NUCLEOTIDE SEQUENCE [LARGE SCALE GENOMIC DNA]</scope>
    <source>
        <strain evidence="3 4">DSM 25217</strain>
    </source>
</reference>
<comment type="caution">
    <text evidence="3">The sequence shown here is derived from an EMBL/GenBank/DDBJ whole genome shotgun (WGS) entry which is preliminary data.</text>
</comment>
<evidence type="ECO:0000313" key="3">
    <source>
        <dbReference type="EMBL" id="RMB04500.1"/>
    </source>
</evidence>
<dbReference type="EMBL" id="REFR01000013">
    <property type="protein sequence ID" value="RMB04500.1"/>
    <property type="molecule type" value="Genomic_DNA"/>
</dbReference>
<evidence type="ECO:0000313" key="4">
    <source>
        <dbReference type="Proteomes" id="UP000271227"/>
    </source>
</evidence>
<accession>A0A3M0C806</accession>
<evidence type="ECO:0000256" key="1">
    <source>
        <dbReference type="SAM" id="SignalP"/>
    </source>
</evidence>
<dbReference type="InterPro" id="IPR032710">
    <property type="entry name" value="NTF2-like_dom_sf"/>
</dbReference>
<dbReference type="InterPro" id="IPR037401">
    <property type="entry name" value="SnoaL-like"/>
</dbReference>
<dbReference type="AlphaFoldDB" id="A0A3M0C806"/>
<keyword evidence="1" id="KW-0732">Signal</keyword>
<protein>
    <submittedName>
        <fullName evidence="3">SnoaL-like protein</fullName>
    </submittedName>
</protein>
<dbReference type="Gene3D" id="3.10.450.50">
    <property type="match status" value="1"/>
</dbReference>
<gene>
    <name evidence="3" type="ORF">BXY39_2763</name>
</gene>
<dbReference type="Pfam" id="PF12680">
    <property type="entry name" value="SnoaL_2"/>
    <property type="match status" value="1"/>
</dbReference>
<sequence length="169" mass="19005">MRTSHIRLCLAALLATGLTVCFAALSDDSHDGKPPFDFVALMTRVSEGWTAHDTDLALSAFADDALYTEPPNFQIYRGIDELRIFFDRITPGATMKWHNLWFDDATGFGAGEYSFKNGGRTTAVHGVAVVKVENGKIRIWREYQRRGDIEFDDFHNPDGKAWETTVDDL</sequence>
<feature type="domain" description="SnoaL-like" evidence="2">
    <location>
        <begin position="44"/>
        <end position="138"/>
    </location>
</feature>
<dbReference type="InParanoid" id="A0A3M0C806"/>
<evidence type="ECO:0000259" key="2">
    <source>
        <dbReference type="Pfam" id="PF12680"/>
    </source>
</evidence>
<feature type="signal peptide" evidence="1">
    <location>
        <begin position="1"/>
        <end position="23"/>
    </location>
</feature>
<organism evidence="3 4">
    <name type="scientific">Eilatimonas milleporae</name>
    <dbReference type="NCBI Taxonomy" id="911205"/>
    <lineage>
        <taxon>Bacteria</taxon>
        <taxon>Pseudomonadati</taxon>
        <taxon>Pseudomonadota</taxon>
        <taxon>Alphaproteobacteria</taxon>
        <taxon>Kordiimonadales</taxon>
        <taxon>Kordiimonadaceae</taxon>
        <taxon>Eilatimonas</taxon>
    </lineage>
</organism>
<keyword evidence="4" id="KW-1185">Reference proteome</keyword>
<dbReference type="Proteomes" id="UP000271227">
    <property type="component" value="Unassembled WGS sequence"/>
</dbReference>
<dbReference type="RefSeq" id="WP_121939436.1">
    <property type="nucleotide sequence ID" value="NZ_REFR01000013.1"/>
</dbReference>